<dbReference type="SMART" id="SM00642">
    <property type="entry name" value="Aamy"/>
    <property type="match status" value="1"/>
</dbReference>
<protein>
    <recommendedName>
        <fullName evidence="9">1,4-alpha-glucan-branching enzyme 1, chloroplastic/amyloplastic</fullName>
        <ecNumber evidence="6">2.4.1.18</ecNumber>
    </recommendedName>
    <alternativeName>
        <fullName evidence="10">Starch branching enzyme I</fullName>
    </alternativeName>
</protein>
<evidence type="ECO:0000256" key="4">
    <source>
        <dbReference type="ARBA" id="ARBA00009000"/>
    </source>
</evidence>
<dbReference type="GO" id="GO:0004553">
    <property type="term" value="F:hydrolase activity, hydrolyzing O-glycosyl compounds"/>
    <property type="evidence" value="ECO:0007669"/>
    <property type="project" value="InterPro"/>
</dbReference>
<dbReference type="Pfam" id="PF02922">
    <property type="entry name" value="CBM_48"/>
    <property type="match status" value="1"/>
</dbReference>
<dbReference type="InterPro" id="IPR014756">
    <property type="entry name" value="Ig_E-set"/>
</dbReference>
<feature type="active site" description="Proton donor" evidence="11">
    <location>
        <position position="482"/>
    </location>
</feature>
<dbReference type="Gene3D" id="2.60.40.10">
    <property type="entry name" value="Immunoglobulins"/>
    <property type="match status" value="1"/>
</dbReference>
<dbReference type="PANTHER" id="PTHR43651">
    <property type="entry name" value="1,4-ALPHA-GLUCAN-BRANCHING ENZYME"/>
    <property type="match status" value="1"/>
</dbReference>
<dbReference type="PANTHER" id="PTHR43651:SF2">
    <property type="entry name" value="1,4-ALPHA-GLUCAN-BRANCHING ENZYME, CHLOROPLASTIC_AMYLOPLASTIC"/>
    <property type="match status" value="1"/>
</dbReference>
<evidence type="ECO:0000256" key="8">
    <source>
        <dbReference type="ARBA" id="ARBA00023234"/>
    </source>
</evidence>
<comment type="similarity">
    <text evidence="4">Belongs to the glycosyl hydrolase 13 family. GlgB subfamily.</text>
</comment>
<dbReference type="InterPro" id="IPR013780">
    <property type="entry name" value="Glyco_hydro_b"/>
</dbReference>
<dbReference type="GO" id="GO:0019252">
    <property type="term" value="P:starch biosynthetic process"/>
    <property type="evidence" value="ECO:0007669"/>
    <property type="project" value="UniProtKB-UniPathway"/>
</dbReference>
<keyword evidence="15" id="KW-1185">Reference proteome</keyword>
<dbReference type="UniPathway" id="UPA00152"/>
<dbReference type="EC" id="2.4.1.18" evidence="6"/>
<dbReference type="PIRSF" id="PIRSF000463">
    <property type="entry name" value="GlgB"/>
    <property type="match status" value="1"/>
</dbReference>
<evidence type="ECO:0000256" key="9">
    <source>
        <dbReference type="ARBA" id="ARBA00074503"/>
    </source>
</evidence>
<comment type="subcellular location">
    <subcellularLocation>
        <location evidence="2">Plastid</location>
        <location evidence="2">Amyloplast</location>
    </subcellularLocation>
</comment>
<dbReference type="GO" id="GO:0009501">
    <property type="term" value="C:amyloplast"/>
    <property type="evidence" value="ECO:0007669"/>
    <property type="project" value="UniProtKB-SubCell"/>
</dbReference>
<dbReference type="FunFam" id="3.20.20.80:FF:000001">
    <property type="entry name" value="1,4-alpha-glucan branching enzyme"/>
    <property type="match status" value="1"/>
</dbReference>
<evidence type="ECO:0000256" key="7">
    <source>
        <dbReference type="ARBA" id="ARBA00022679"/>
    </source>
</evidence>
<gene>
    <name evidence="14" type="ORF">HS088_TW12G00506</name>
</gene>
<dbReference type="GO" id="GO:0043169">
    <property type="term" value="F:cation binding"/>
    <property type="evidence" value="ECO:0007669"/>
    <property type="project" value="InterPro"/>
</dbReference>
<evidence type="ECO:0000256" key="11">
    <source>
        <dbReference type="PIRSR" id="PIRSR000463-1"/>
    </source>
</evidence>
<comment type="subunit">
    <text evidence="5">Monomer.</text>
</comment>
<dbReference type="InterPro" id="IPR006047">
    <property type="entry name" value="GH13_cat_dom"/>
</dbReference>
<dbReference type="GO" id="GO:0003844">
    <property type="term" value="F:1,4-alpha-glucan branching enzyme activity"/>
    <property type="evidence" value="ECO:0007669"/>
    <property type="project" value="UniProtKB-EC"/>
</dbReference>
<dbReference type="InterPro" id="IPR037439">
    <property type="entry name" value="Branching_enzy"/>
</dbReference>
<dbReference type="InParanoid" id="A0A7J7CYZ1"/>
<dbReference type="InterPro" id="IPR017853">
    <property type="entry name" value="GH"/>
</dbReference>
<evidence type="ECO:0000256" key="2">
    <source>
        <dbReference type="ARBA" id="ARBA00004602"/>
    </source>
</evidence>
<dbReference type="SUPFAM" id="SSF51011">
    <property type="entry name" value="Glycosyl hydrolase domain"/>
    <property type="match status" value="1"/>
</dbReference>
<dbReference type="Gene3D" id="2.60.40.1180">
    <property type="entry name" value="Golgi alpha-mannosidase II"/>
    <property type="match status" value="1"/>
</dbReference>
<dbReference type="SUPFAM" id="SSF81296">
    <property type="entry name" value="E set domains"/>
    <property type="match status" value="1"/>
</dbReference>
<comment type="pathway">
    <text evidence="3">Glycan biosynthesis; starch biosynthesis.</text>
</comment>
<keyword evidence="8" id="KW-0035">Amyloplast</keyword>
<name>A0A7J7CYZ1_TRIWF</name>
<feature type="domain" description="Glycosyl hydrolase family 13 catalytic" evidence="13">
    <location>
        <begin position="286"/>
        <end position="644"/>
    </location>
</feature>
<evidence type="ECO:0000256" key="12">
    <source>
        <dbReference type="SAM" id="MobiDB-lite"/>
    </source>
</evidence>
<dbReference type="InterPro" id="IPR006048">
    <property type="entry name" value="A-amylase/branching_C"/>
</dbReference>
<organism evidence="14 15">
    <name type="scientific">Tripterygium wilfordii</name>
    <name type="common">Thunder God vine</name>
    <dbReference type="NCBI Taxonomy" id="458696"/>
    <lineage>
        <taxon>Eukaryota</taxon>
        <taxon>Viridiplantae</taxon>
        <taxon>Streptophyta</taxon>
        <taxon>Embryophyta</taxon>
        <taxon>Tracheophyta</taxon>
        <taxon>Spermatophyta</taxon>
        <taxon>Magnoliopsida</taxon>
        <taxon>eudicotyledons</taxon>
        <taxon>Gunneridae</taxon>
        <taxon>Pentapetalae</taxon>
        <taxon>rosids</taxon>
        <taxon>fabids</taxon>
        <taxon>Celastrales</taxon>
        <taxon>Celastraceae</taxon>
        <taxon>Tripterygium</taxon>
    </lineage>
</organism>
<keyword evidence="7" id="KW-0808">Transferase</keyword>
<dbReference type="GO" id="GO:0005978">
    <property type="term" value="P:glycogen biosynthetic process"/>
    <property type="evidence" value="ECO:0007669"/>
    <property type="project" value="InterPro"/>
</dbReference>
<evidence type="ECO:0000259" key="13">
    <source>
        <dbReference type="SMART" id="SM00642"/>
    </source>
</evidence>
<feature type="active site" description="Nucleophile" evidence="11">
    <location>
        <position position="427"/>
    </location>
</feature>
<proteinExistence type="inferred from homology"/>
<dbReference type="Pfam" id="PF02806">
    <property type="entry name" value="Alpha-amylase_C"/>
    <property type="match status" value="1"/>
</dbReference>
<reference evidence="14 15" key="1">
    <citation type="journal article" date="2020" name="Nat. Commun.">
        <title>Genome of Tripterygium wilfordii and identification of cytochrome P450 involved in triptolide biosynthesis.</title>
        <authorList>
            <person name="Tu L."/>
            <person name="Su P."/>
            <person name="Zhang Z."/>
            <person name="Gao L."/>
            <person name="Wang J."/>
            <person name="Hu T."/>
            <person name="Zhou J."/>
            <person name="Zhang Y."/>
            <person name="Zhao Y."/>
            <person name="Liu Y."/>
            <person name="Song Y."/>
            <person name="Tong Y."/>
            <person name="Lu Y."/>
            <person name="Yang J."/>
            <person name="Xu C."/>
            <person name="Jia M."/>
            <person name="Peters R.J."/>
            <person name="Huang L."/>
            <person name="Gao W."/>
        </authorList>
    </citation>
    <scope>NUCLEOTIDE SEQUENCE [LARGE SCALE GENOMIC DNA]</scope>
    <source>
        <strain evidence="15">cv. XIE 37</strain>
        <tissue evidence="14">Leaf</tissue>
    </source>
</reference>
<sequence length="862" mass="97544">MYSSLGLAATPFLGFSSAPSVKDFKRASGTNPCLAKLHPIGLTYCSPKLAGHQILTFPLKTTIHGKVKRSFSISAVMTDDNPASTSIEEEMESIGILHIDPGLEPFKDHFKDRLRRYLEQKRLFEQHEGGLEKFAQGYLKFGFNREQGSIVYREWAPAAQEAQVIGDFNGWDGSNHKMEKNQFGVWSIEIPDSDGNPAIPHNSRVKFRFKHGDGIWVDRIPAWIKYATQDTTKFAAPYDGVYWDPPPPERYQFRYPRPPKPTAPRIYEAHVGMSSSEPRVSSYREFADDVLPRIAANNYNTVQLMAVMEHSYYASFGYHVTNFFAVSSRCGSPEDLKYLIDKAHSLGLRVLMDIVHSHASNNVTDGLNGFDVGQGSQESYFHTGDRGYHKLWDSRLFNYANWEVLRFLLSNLRWWLEEFKFDGFRFDGVTSMLYHHHGIDMAFTGDYNDYFSEKTDVDAVVYMMLANCLIRNVLPEATVVSEDVSGMPGLCRPNSDGGIGFDYRLAMAIPDKWIDYLKNKSDGDWSMKEIAWSLTNRRYTEKCVAYAESHDQAIVGDKTIAFFLMDKEMYSGMSALVDASPTIERGIALHKMIHFITMALGGEGYLNFMGNEFGHPEWIDFPREGNAWSYEKCRRQWNLVDSEHLRYKFMNAFDKAMNELDERYSFLASSKQIVSSVNEEDKVIVFERGDLVFVFNFNPENSYDGYKVGCDLPGKYRVALDSDAWEFGGQGRVGHDVDHFTNPEGIPGVPETNFNNRPNSFKVFSPARTCVVYYRVEENIEGNSTSDFIDDNEKIATYAEQESFEELASVEGGDIVRTSVGDPEAKEMGKGHVGSSNIGETEIKELVEGPTDGHVGSSNNAT</sequence>
<dbReference type="CDD" id="cd02854">
    <property type="entry name" value="E_set_GBE_euk_N"/>
    <property type="match status" value="1"/>
</dbReference>
<evidence type="ECO:0000256" key="1">
    <source>
        <dbReference type="ARBA" id="ARBA00000826"/>
    </source>
</evidence>
<dbReference type="FunFam" id="2.60.40.1180:FF:000003">
    <property type="entry name" value="1,4-alpha-glucan-branching enzyme, chloroplastic/amyloplastic"/>
    <property type="match status" value="1"/>
</dbReference>
<dbReference type="InterPro" id="IPR013783">
    <property type="entry name" value="Ig-like_fold"/>
</dbReference>
<comment type="caution">
    <text evidence="14">The sequence shown here is derived from an EMBL/GenBank/DDBJ whole genome shotgun (WGS) entry which is preliminary data.</text>
</comment>
<evidence type="ECO:0000313" key="14">
    <source>
        <dbReference type="EMBL" id="KAF5739303.1"/>
    </source>
</evidence>
<feature type="region of interest" description="Disordered" evidence="12">
    <location>
        <begin position="817"/>
        <end position="862"/>
    </location>
</feature>
<dbReference type="InterPro" id="IPR004193">
    <property type="entry name" value="Glyco_hydro_13_N"/>
</dbReference>
<keyword evidence="8" id="KW-0934">Plastid</keyword>
<evidence type="ECO:0000256" key="5">
    <source>
        <dbReference type="ARBA" id="ARBA00011245"/>
    </source>
</evidence>
<accession>A0A7J7CYZ1</accession>
<dbReference type="Pfam" id="PF00128">
    <property type="entry name" value="Alpha-amylase"/>
    <property type="match status" value="1"/>
</dbReference>
<dbReference type="OrthoDB" id="196493at2759"/>
<dbReference type="Proteomes" id="UP000593562">
    <property type="component" value="Unassembled WGS sequence"/>
</dbReference>
<dbReference type="SUPFAM" id="SSF51445">
    <property type="entry name" value="(Trans)glycosidases"/>
    <property type="match status" value="1"/>
</dbReference>
<dbReference type="AlphaFoldDB" id="A0A7J7CYZ1"/>
<evidence type="ECO:0000256" key="3">
    <source>
        <dbReference type="ARBA" id="ARBA00004727"/>
    </source>
</evidence>
<dbReference type="EMBL" id="JAAARO010000012">
    <property type="protein sequence ID" value="KAF5739303.1"/>
    <property type="molecule type" value="Genomic_DNA"/>
</dbReference>
<dbReference type="FunFam" id="2.60.40.10:FF:000250">
    <property type="entry name" value="1,4-alpha-glucan-branching enzyme, chloroplastic/amyloplastic"/>
    <property type="match status" value="1"/>
</dbReference>
<evidence type="ECO:0000313" key="15">
    <source>
        <dbReference type="Proteomes" id="UP000593562"/>
    </source>
</evidence>
<dbReference type="Gene3D" id="3.20.20.80">
    <property type="entry name" value="Glycosidases"/>
    <property type="match status" value="1"/>
</dbReference>
<comment type="catalytic activity">
    <reaction evidence="1">
        <text>Transfers a segment of a (1-&gt;4)-alpha-D-glucan chain to a primary hydroxy group in a similar glucan chain.</text>
        <dbReference type="EC" id="2.4.1.18"/>
    </reaction>
</comment>
<evidence type="ECO:0000256" key="10">
    <source>
        <dbReference type="ARBA" id="ARBA00078112"/>
    </source>
</evidence>
<evidence type="ECO:0000256" key="6">
    <source>
        <dbReference type="ARBA" id="ARBA00012541"/>
    </source>
</evidence>
<dbReference type="CDD" id="cd11321">
    <property type="entry name" value="AmyAc_bac_euk_BE"/>
    <property type="match status" value="1"/>
</dbReference>